<accession>A0A6A5U7I7</accession>
<sequence>MRLLRFEDNGEFSLVEFVGKNIPPYAILSHTWGADHEEVTFKDIKKGTGKSKAGYSKIRFCGKQADNDGLQFFWVDTCCIDKSSSAELSEAINSMFQWYYKADKCYVYLSDVSCSTSVESDRRSPHTWKPFFRGSRWFTRGWTLQELLAPRFVDFFSADGERLGDRNSLLQDIHDITMIPLQALQRYCLSQFSIDERLSWVESRQTKREEDMVYSLLGIFDVHMPLIYGEGRKKALVRLQKEIRERTYDERSGMCPETRNEDQHDAHTRNCIAIPASEFSFTHATKIDPLRTRSNFREFVRASGYPDSVPYDRAFKNNPIYPAGDQIIRVQLVDSVCIRGKATNIPEGRYDVKWIFCFPELGYVQLLPDDCPTWHRILAALSINDRASHNFHLWLNNKLNPIFCSSNLSLSVGQTSSDDFMQQAVDGTKYTSPIDKLLKPGYQERKLSPLMIDGHRNTGWCELDSDEIFQVTKEGQLAFVIWRKHEPLWLPGFAFGGVRLQPRG</sequence>
<gene>
    <name evidence="2" type="ORF">CC80DRAFT_533234</name>
</gene>
<dbReference type="InterPro" id="IPR010730">
    <property type="entry name" value="HET"/>
</dbReference>
<dbReference type="Proteomes" id="UP000800035">
    <property type="component" value="Unassembled WGS sequence"/>
</dbReference>
<dbReference type="Pfam" id="PF06985">
    <property type="entry name" value="HET"/>
    <property type="match status" value="1"/>
</dbReference>
<evidence type="ECO:0000259" key="1">
    <source>
        <dbReference type="Pfam" id="PF06985"/>
    </source>
</evidence>
<name>A0A6A5U7I7_9PLEO</name>
<keyword evidence="3" id="KW-1185">Reference proteome</keyword>
<evidence type="ECO:0000313" key="2">
    <source>
        <dbReference type="EMBL" id="KAF1959939.1"/>
    </source>
</evidence>
<protein>
    <submittedName>
        <fullName evidence="2">HET-domain-containing protein</fullName>
    </submittedName>
</protein>
<dbReference type="PANTHER" id="PTHR10622">
    <property type="entry name" value="HET DOMAIN-CONTAINING PROTEIN"/>
    <property type="match status" value="1"/>
</dbReference>
<reference evidence="2" key="1">
    <citation type="journal article" date="2020" name="Stud. Mycol.">
        <title>101 Dothideomycetes genomes: a test case for predicting lifestyles and emergence of pathogens.</title>
        <authorList>
            <person name="Haridas S."/>
            <person name="Albert R."/>
            <person name="Binder M."/>
            <person name="Bloem J."/>
            <person name="Labutti K."/>
            <person name="Salamov A."/>
            <person name="Andreopoulos B."/>
            <person name="Baker S."/>
            <person name="Barry K."/>
            <person name="Bills G."/>
            <person name="Bluhm B."/>
            <person name="Cannon C."/>
            <person name="Castanera R."/>
            <person name="Culley D."/>
            <person name="Daum C."/>
            <person name="Ezra D."/>
            <person name="Gonzalez J."/>
            <person name="Henrissat B."/>
            <person name="Kuo A."/>
            <person name="Liang C."/>
            <person name="Lipzen A."/>
            <person name="Lutzoni F."/>
            <person name="Magnuson J."/>
            <person name="Mondo S."/>
            <person name="Nolan M."/>
            <person name="Ohm R."/>
            <person name="Pangilinan J."/>
            <person name="Park H.-J."/>
            <person name="Ramirez L."/>
            <person name="Alfaro M."/>
            <person name="Sun H."/>
            <person name="Tritt A."/>
            <person name="Yoshinaga Y."/>
            <person name="Zwiers L.-H."/>
            <person name="Turgeon B."/>
            <person name="Goodwin S."/>
            <person name="Spatafora J."/>
            <person name="Crous P."/>
            <person name="Grigoriev I."/>
        </authorList>
    </citation>
    <scope>NUCLEOTIDE SEQUENCE</scope>
    <source>
        <strain evidence="2">CBS 675.92</strain>
    </source>
</reference>
<dbReference type="AlphaFoldDB" id="A0A6A5U7I7"/>
<organism evidence="2 3">
    <name type="scientific">Byssothecium circinans</name>
    <dbReference type="NCBI Taxonomy" id="147558"/>
    <lineage>
        <taxon>Eukaryota</taxon>
        <taxon>Fungi</taxon>
        <taxon>Dikarya</taxon>
        <taxon>Ascomycota</taxon>
        <taxon>Pezizomycotina</taxon>
        <taxon>Dothideomycetes</taxon>
        <taxon>Pleosporomycetidae</taxon>
        <taxon>Pleosporales</taxon>
        <taxon>Massarineae</taxon>
        <taxon>Massarinaceae</taxon>
        <taxon>Byssothecium</taxon>
    </lineage>
</organism>
<evidence type="ECO:0000313" key="3">
    <source>
        <dbReference type="Proteomes" id="UP000800035"/>
    </source>
</evidence>
<feature type="domain" description="Heterokaryon incompatibility" evidence="1">
    <location>
        <begin position="25"/>
        <end position="122"/>
    </location>
</feature>
<dbReference type="OrthoDB" id="20872at2759"/>
<dbReference type="PANTHER" id="PTHR10622:SF11">
    <property type="entry name" value="HET-DOMAIN-CONTAINING PROTEIN"/>
    <property type="match status" value="1"/>
</dbReference>
<proteinExistence type="predicted"/>
<dbReference type="EMBL" id="ML976984">
    <property type="protein sequence ID" value="KAF1959939.1"/>
    <property type="molecule type" value="Genomic_DNA"/>
</dbReference>